<dbReference type="OrthoDB" id="9764363at2"/>
<evidence type="ECO:0000256" key="3">
    <source>
        <dbReference type="ARBA" id="ARBA00022670"/>
    </source>
</evidence>
<dbReference type="AlphaFoldDB" id="A0A328AM05"/>
<dbReference type="InterPro" id="IPR004635">
    <property type="entry name" value="Pept_S49_SppA"/>
</dbReference>
<dbReference type="InterPro" id="IPR047272">
    <property type="entry name" value="S49_SppA_C"/>
</dbReference>
<sequence length="592" mass="63077">MKQFLITAAGVFAGLMIFVIGVPFVLIAMAANAAGPGPLPARAVIELDLRDPLTDQSPQSPFAGIGRRSQSVMSIVEGLRRAETEDHVKGLLVRLPEDGLEPGMADELRQAIRHFRASGKPVIAFSQGLYPAGAVISTYEVGAASGDFWMQPGASFQVTGLSNEDLFFKRLFDKYAVHADYEQRYEYKNAVNGYLYSDYTPAHREAELSWLGSVYATSLSAAAADRKLDPAALRRSIEAGPYLAEDAQRLGLIDHLGQEREAEQNLLKRAGSGAEMVDFDDFARGRHGHSRGAGGSIAVIEAEGPIVTGRDGTTNPLSRGSTIYSDDVADAFYQAAKAKDVKAIVFRLNSPGGSDTASEQILDGVRAAKAAGKPVVVSMGTYGASGGYWVASEASAIVAQPSTLTGSIGVFGGKFAVGDALGRFGVDVRQLGVGGPFTGAFGMGQEFTPQQRQAISTWMDRIYDNFVARVAKGRKLTPDRVRQIAKGHVWTGAQAKDLGLVDELGGFYDAVAKAQSLAGLSGEPRIKRMTPQASPFEAFEKLFGVSAASARTMAAAAWVFGDPRSQAILDNMADARLRERGAGMVLAPDRLR</sequence>
<evidence type="ECO:0000256" key="7">
    <source>
        <dbReference type="PIRSR" id="PIRSR001217-1"/>
    </source>
</evidence>
<evidence type="ECO:0000256" key="4">
    <source>
        <dbReference type="ARBA" id="ARBA00022801"/>
    </source>
</evidence>
<dbReference type="InterPro" id="IPR047217">
    <property type="entry name" value="S49_SppA_67K_type_N"/>
</dbReference>
<dbReference type="PIRSF" id="PIRSF001217">
    <property type="entry name" value="Protease_4_SppA"/>
    <property type="match status" value="1"/>
</dbReference>
<proteinExistence type="inferred from homology"/>
<dbReference type="GO" id="GO:0008236">
    <property type="term" value="F:serine-type peptidase activity"/>
    <property type="evidence" value="ECO:0007669"/>
    <property type="project" value="UniProtKB-KW"/>
</dbReference>
<accession>A0A328AM05</accession>
<feature type="domain" description="Peptidase S49" evidence="8">
    <location>
        <begin position="368"/>
        <end position="520"/>
    </location>
</feature>
<organism evidence="9 10">
    <name type="scientific">Phenylobacterium soli</name>
    <dbReference type="NCBI Taxonomy" id="2170551"/>
    <lineage>
        <taxon>Bacteria</taxon>
        <taxon>Pseudomonadati</taxon>
        <taxon>Pseudomonadota</taxon>
        <taxon>Alphaproteobacteria</taxon>
        <taxon>Caulobacterales</taxon>
        <taxon>Caulobacteraceae</taxon>
        <taxon>Phenylobacterium</taxon>
    </lineage>
</organism>
<comment type="subcellular location">
    <subcellularLocation>
        <location evidence="1">Membrane</location>
    </subcellularLocation>
</comment>
<evidence type="ECO:0000256" key="5">
    <source>
        <dbReference type="ARBA" id="ARBA00022825"/>
    </source>
</evidence>
<evidence type="ECO:0000313" key="9">
    <source>
        <dbReference type="EMBL" id="RAK54454.1"/>
    </source>
</evidence>
<keyword evidence="3" id="KW-0645">Protease</keyword>
<feature type="active site" description="Nucleophile" evidence="7">
    <location>
        <position position="385"/>
    </location>
</feature>
<dbReference type="InterPro" id="IPR004634">
    <property type="entry name" value="Pept_S49_pIV"/>
</dbReference>
<evidence type="ECO:0000256" key="2">
    <source>
        <dbReference type="ARBA" id="ARBA00008683"/>
    </source>
</evidence>
<dbReference type="Gene3D" id="3.90.226.10">
    <property type="entry name" value="2-enoyl-CoA Hydratase, Chain A, domain 1"/>
    <property type="match status" value="3"/>
</dbReference>
<dbReference type="Proteomes" id="UP000249254">
    <property type="component" value="Unassembled WGS sequence"/>
</dbReference>
<name>A0A328AM05_9CAUL</name>
<comment type="caution">
    <text evidence="9">The sequence shown here is derived from an EMBL/GenBank/DDBJ whole genome shotgun (WGS) entry which is preliminary data.</text>
</comment>
<keyword evidence="4" id="KW-0378">Hydrolase</keyword>
<dbReference type="GO" id="GO:0016020">
    <property type="term" value="C:membrane"/>
    <property type="evidence" value="ECO:0007669"/>
    <property type="project" value="UniProtKB-SubCell"/>
</dbReference>
<feature type="active site" description="Proton donor/acceptor" evidence="7">
    <location>
        <position position="188"/>
    </location>
</feature>
<dbReference type="CDD" id="cd07023">
    <property type="entry name" value="S49_Sppa_N_C"/>
    <property type="match status" value="1"/>
</dbReference>
<dbReference type="PANTHER" id="PTHR33209">
    <property type="entry name" value="PROTEASE 4"/>
    <property type="match status" value="1"/>
</dbReference>
<dbReference type="EMBL" id="QFYQ01000001">
    <property type="protein sequence ID" value="RAK54454.1"/>
    <property type="molecule type" value="Genomic_DNA"/>
</dbReference>
<comment type="similarity">
    <text evidence="2">Belongs to the peptidase S49 family.</text>
</comment>
<keyword evidence="6" id="KW-0472">Membrane</keyword>
<evidence type="ECO:0000256" key="6">
    <source>
        <dbReference type="ARBA" id="ARBA00023136"/>
    </source>
</evidence>
<reference evidence="10" key="1">
    <citation type="submission" date="2018-05" db="EMBL/GenBank/DDBJ databases">
        <authorList>
            <person name="Li X."/>
        </authorList>
    </citation>
    <scope>NUCLEOTIDE SEQUENCE [LARGE SCALE GENOMIC DNA]</scope>
    <source>
        <strain evidence="10">LX32</strain>
    </source>
</reference>
<dbReference type="GO" id="GO:0006465">
    <property type="term" value="P:signal peptide processing"/>
    <property type="evidence" value="ECO:0007669"/>
    <property type="project" value="InterPro"/>
</dbReference>
<dbReference type="Pfam" id="PF01343">
    <property type="entry name" value="Peptidase_S49"/>
    <property type="match status" value="2"/>
</dbReference>
<dbReference type="Gene3D" id="6.20.330.10">
    <property type="match status" value="1"/>
</dbReference>
<dbReference type="InterPro" id="IPR029045">
    <property type="entry name" value="ClpP/crotonase-like_dom_sf"/>
</dbReference>
<dbReference type="NCBIfam" id="TIGR00706">
    <property type="entry name" value="SppA_dom"/>
    <property type="match status" value="1"/>
</dbReference>
<evidence type="ECO:0000259" key="8">
    <source>
        <dbReference type="Pfam" id="PF01343"/>
    </source>
</evidence>
<dbReference type="InterPro" id="IPR002142">
    <property type="entry name" value="Peptidase_S49"/>
</dbReference>
<dbReference type="RefSeq" id="WP_111528205.1">
    <property type="nucleotide sequence ID" value="NZ_JBHRSG010000004.1"/>
</dbReference>
<keyword evidence="10" id="KW-1185">Reference proteome</keyword>
<keyword evidence="5" id="KW-0720">Serine protease</keyword>
<dbReference type="SUPFAM" id="SSF52096">
    <property type="entry name" value="ClpP/crotonase"/>
    <property type="match status" value="2"/>
</dbReference>
<dbReference type="CDD" id="cd07018">
    <property type="entry name" value="S49_SppA_67K_type"/>
    <property type="match status" value="1"/>
</dbReference>
<protein>
    <submittedName>
        <fullName evidence="9">Signal peptide peptidase SppA</fullName>
    </submittedName>
</protein>
<evidence type="ECO:0000313" key="10">
    <source>
        <dbReference type="Proteomes" id="UP000249254"/>
    </source>
</evidence>
<dbReference type="NCBIfam" id="TIGR00705">
    <property type="entry name" value="SppA_67K"/>
    <property type="match status" value="1"/>
</dbReference>
<feature type="domain" description="Peptidase S49" evidence="8">
    <location>
        <begin position="115"/>
        <end position="268"/>
    </location>
</feature>
<dbReference type="PANTHER" id="PTHR33209:SF1">
    <property type="entry name" value="PEPTIDASE S49 DOMAIN-CONTAINING PROTEIN"/>
    <property type="match status" value="1"/>
</dbReference>
<gene>
    <name evidence="9" type="primary">sppA</name>
    <name evidence="9" type="ORF">DJ017_07910</name>
</gene>
<evidence type="ECO:0000256" key="1">
    <source>
        <dbReference type="ARBA" id="ARBA00004370"/>
    </source>
</evidence>